<feature type="compositionally biased region" description="Low complexity" evidence="1">
    <location>
        <begin position="569"/>
        <end position="579"/>
    </location>
</feature>
<protein>
    <recommendedName>
        <fullName evidence="5">Transmembrane protein</fullName>
    </recommendedName>
</protein>
<sequence length="608" mass="66988">MFSSNALDLAAREFRSSMATSVNWWRQCVTTIFRSLIYVVLCVVLFFIGLFKGIFVGTAAGIVIFVGHMSVTIVLWPVHVFMTYNSVARTKKLELAVRLLSLLLLPVPLFLWPVLVAVGSVLVGLGYGFGTPLVATFEAVGENRDSKFYHAFADGTVSTLTGSCTIVRDFTDVSVHSFCDYLDDFRTSEPKDGVPFGIKLLELPACVAVAVLGLVADTPLITLVALAKSPFLLFKGWSRLLHDLIGRHGACLEAACVPFAGLALVLWPVVVVVFVLLAIISSPILGLFGAVVVYQEDSLQCGLAYVVSIVAMFDEYTNDVLNLNEGSCLPRPRYRKGPPKPEPMPPGSYMSPDNAIFSPNSGVPQLSTSRSLKAQLHEVKIVQIWDDMFRNINLRGKYLVEAGVLKTSELDGWLRGGKSPKWKIVACGLPAYCTLHTLLESAKAKSAGILLSDGTELTMFNRPQDRMLDWFFEPLLTLKEQLRLANPTEAEEHYLEKLVLTVGDATRMQEWDNGGIEPVDDIRRGELQALSRRLQGIATSISRLPTYRRHYKRFIKSLLLFALDRSNSESSSSHSSDGSLRFDQTPESSVPGSPHGRSHSILVDDDIV</sequence>
<proteinExistence type="predicted"/>
<keyword evidence="2" id="KW-0812">Transmembrane</keyword>
<reference evidence="3" key="1">
    <citation type="submission" date="2020-06" db="EMBL/GenBank/DDBJ databases">
        <title>WGS assembly of Ceratodon purpureus strain R40.</title>
        <authorList>
            <person name="Carey S.B."/>
            <person name="Jenkins J."/>
            <person name="Shu S."/>
            <person name="Lovell J.T."/>
            <person name="Sreedasyam A."/>
            <person name="Maumus F."/>
            <person name="Tiley G.P."/>
            <person name="Fernandez-Pozo N."/>
            <person name="Barry K."/>
            <person name="Chen C."/>
            <person name="Wang M."/>
            <person name="Lipzen A."/>
            <person name="Daum C."/>
            <person name="Saski C.A."/>
            <person name="Payton A.C."/>
            <person name="Mcbreen J.C."/>
            <person name="Conrad R.E."/>
            <person name="Kollar L.M."/>
            <person name="Olsson S."/>
            <person name="Huttunen S."/>
            <person name="Landis J.B."/>
            <person name="Wickett N.J."/>
            <person name="Johnson M.G."/>
            <person name="Rensing S.A."/>
            <person name="Grimwood J."/>
            <person name="Schmutz J."/>
            <person name="Mcdaniel S.F."/>
        </authorList>
    </citation>
    <scope>NUCLEOTIDE SEQUENCE</scope>
    <source>
        <strain evidence="3">R40</strain>
    </source>
</reference>
<dbReference type="Proteomes" id="UP000822688">
    <property type="component" value="Chromosome V"/>
</dbReference>
<comment type="caution">
    <text evidence="3">The sequence shown here is derived from an EMBL/GenBank/DDBJ whole genome shotgun (WGS) entry which is preliminary data.</text>
</comment>
<keyword evidence="4" id="KW-1185">Reference proteome</keyword>
<evidence type="ECO:0000313" key="4">
    <source>
        <dbReference type="Proteomes" id="UP000822688"/>
    </source>
</evidence>
<feature type="transmembrane region" description="Helical" evidence="2">
    <location>
        <begin position="24"/>
        <end position="48"/>
    </location>
</feature>
<evidence type="ECO:0000256" key="2">
    <source>
        <dbReference type="SAM" id="Phobius"/>
    </source>
</evidence>
<dbReference type="PANTHER" id="PTHR31133">
    <property type="entry name" value="MEMBRANE PROTEIN"/>
    <property type="match status" value="1"/>
</dbReference>
<keyword evidence="2" id="KW-0472">Membrane</keyword>
<feature type="transmembrane region" description="Helical" evidence="2">
    <location>
        <begin position="207"/>
        <end position="227"/>
    </location>
</feature>
<evidence type="ECO:0000256" key="1">
    <source>
        <dbReference type="SAM" id="MobiDB-lite"/>
    </source>
</evidence>
<feature type="transmembrane region" description="Helical" evidence="2">
    <location>
        <begin position="99"/>
        <end position="127"/>
    </location>
</feature>
<keyword evidence="2" id="KW-1133">Transmembrane helix</keyword>
<dbReference type="PANTHER" id="PTHR31133:SF12">
    <property type="entry name" value="MEMBRANE PROTEIN"/>
    <property type="match status" value="1"/>
</dbReference>
<accession>A0A8T0HML5</accession>
<evidence type="ECO:0008006" key="5">
    <source>
        <dbReference type="Google" id="ProtNLM"/>
    </source>
</evidence>
<name>A0A8T0HML5_CERPU</name>
<feature type="transmembrane region" description="Helical" evidence="2">
    <location>
        <begin position="54"/>
        <end position="78"/>
    </location>
</feature>
<gene>
    <name evidence="3" type="ORF">KC19_VG065400</name>
</gene>
<dbReference type="AlphaFoldDB" id="A0A8T0HML5"/>
<organism evidence="3 4">
    <name type="scientific">Ceratodon purpureus</name>
    <name type="common">Fire moss</name>
    <name type="synonym">Dicranum purpureum</name>
    <dbReference type="NCBI Taxonomy" id="3225"/>
    <lineage>
        <taxon>Eukaryota</taxon>
        <taxon>Viridiplantae</taxon>
        <taxon>Streptophyta</taxon>
        <taxon>Embryophyta</taxon>
        <taxon>Bryophyta</taxon>
        <taxon>Bryophytina</taxon>
        <taxon>Bryopsida</taxon>
        <taxon>Dicranidae</taxon>
        <taxon>Pseudoditrichales</taxon>
        <taxon>Ditrichaceae</taxon>
        <taxon>Ceratodon</taxon>
    </lineage>
</organism>
<feature type="region of interest" description="Disordered" evidence="1">
    <location>
        <begin position="569"/>
        <end position="608"/>
    </location>
</feature>
<dbReference type="InterPro" id="IPR040229">
    <property type="entry name" value="At3g27390-like"/>
</dbReference>
<dbReference type="EMBL" id="CM026426">
    <property type="protein sequence ID" value="KAG0572069.1"/>
    <property type="molecule type" value="Genomic_DNA"/>
</dbReference>
<evidence type="ECO:0000313" key="3">
    <source>
        <dbReference type="EMBL" id="KAG0572069.1"/>
    </source>
</evidence>